<dbReference type="GeneID" id="30413071"/>
<dbReference type="RefSeq" id="WP_071907806.1">
    <property type="nucleotide sequence ID" value="NZ_LT607756.1"/>
</dbReference>
<feature type="domain" description="Aconitase A/isopropylmalate dehydratase small subunit swivel" evidence="4">
    <location>
        <begin position="36"/>
        <end position="98"/>
    </location>
</feature>
<gene>
    <name evidence="3 5" type="primary">leuD</name>
    <name evidence="5" type="ORF">MCBB_2236</name>
</gene>
<dbReference type="Pfam" id="PF00694">
    <property type="entry name" value="Aconitase_C"/>
    <property type="match status" value="1"/>
</dbReference>
<dbReference type="GO" id="GO:0009098">
    <property type="term" value="P:L-leucine biosynthetic process"/>
    <property type="evidence" value="ECO:0007669"/>
    <property type="project" value="UniProtKB-UniRule"/>
</dbReference>
<reference evidence="5 6" key="1">
    <citation type="submission" date="2016-08" db="EMBL/GenBank/DDBJ databases">
        <authorList>
            <person name="Seilhamer J.J."/>
        </authorList>
    </citation>
    <scope>NUCLEOTIDE SEQUENCE [LARGE SCALE GENOMIC DNA]</scope>
    <source>
        <strain evidence="5">Buetzberg</strain>
    </source>
</reference>
<evidence type="ECO:0000256" key="2">
    <source>
        <dbReference type="ARBA" id="ARBA00023239"/>
    </source>
</evidence>
<dbReference type="EMBL" id="LT607756">
    <property type="protein sequence ID" value="SCG86775.1"/>
    <property type="molecule type" value="Genomic_DNA"/>
</dbReference>
<keyword evidence="3" id="KW-0100">Branched-chain amino acid biosynthesis</keyword>
<dbReference type="PANTHER" id="PTHR43345">
    <property type="entry name" value="3-ISOPROPYLMALATE DEHYDRATASE SMALL SUBUNIT 2-RELATED-RELATED"/>
    <property type="match status" value="1"/>
</dbReference>
<sequence length="164" mass="18023">MKGKVWKFGDDIDTDIIIPGRYLILRGEDELAQHAMEGLDPEFPKKVSKGDVIVAGKNFGCGSSREHAPVALKGAGISVVVAESFARIFYRNAINVGLPLLEAKDISKKVSEGDEVDIDMDKGILKDLNTSEEFEVKGLPEFMLEILNKGGLIPYLKENISQME</sequence>
<organism evidence="5 6">
    <name type="scientific">Methanobacterium congolense</name>
    <dbReference type="NCBI Taxonomy" id="118062"/>
    <lineage>
        <taxon>Archaea</taxon>
        <taxon>Methanobacteriati</taxon>
        <taxon>Methanobacteriota</taxon>
        <taxon>Methanomada group</taxon>
        <taxon>Methanobacteria</taxon>
        <taxon>Methanobacteriales</taxon>
        <taxon>Methanobacteriaceae</taxon>
        <taxon>Methanobacterium</taxon>
    </lineage>
</organism>
<keyword evidence="3" id="KW-0432">Leucine biosynthesis</keyword>
<dbReference type="HAMAP" id="MF_01032">
    <property type="entry name" value="LeuD_type2"/>
    <property type="match status" value="1"/>
</dbReference>
<comment type="subunit">
    <text evidence="3">Heterodimer of LeuC and LeuD.</text>
</comment>
<evidence type="ECO:0000313" key="6">
    <source>
        <dbReference type="Proteomes" id="UP000094707"/>
    </source>
</evidence>
<keyword evidence="3" id="KW-0028">Amino-acid biosynthesis</keyword>
<dbReference type="InterPro" id="IPR033940">
    <property type="entry name" value="IPMI_Swivel"/>
</dbReference>
<comment type="function">
    <text evidence="3">Catalyzes the isomerization between 2-isopropylmalate and 3-isopropylmalate, via the formation of 2-isopropylmaleate.</text>
</comment>
<dbReference type="FunFam" id="3.20.19.10:FF:000007">
    <property type="entry name" value="Isopropylmalate/citramalate isomerase small subunit"/>
    <property type="match status" value="1"/>
</dbReference>
<dbReference type="CDD" id="cd01577">
    <property type="entry name" value="IPMI_Swivel"/>
    <property type="match status" value="1"/>
</dbReference>
<keyword evidence="6" id="KW-1185">Reference proteome</keyword>
<dbReference type="NCBIfam" id="TIGR02087">
    <property type="entry name" value="LEUD_arch"/>
    <property type="match status" value="1"/>
</dbReference>
<dbReference type="InterPro" id="IPR050075">
    <property type="entry name" value="LeuD"/>
</dbReference>
<dbReference type="GO" id="GO:0003861">
    <property type="term" value="F:3-isopropylmalate dehydratase activity"/>
    <property type="evidence" value="ECO:0007669"/>
    <property type="project" value="UniProtKB-UniRule"/>
</dbReference>
<evidence type="ECO:0000256" key="3">
    <source>
        <dbReference type="HAMAP-Rule" id="MF_01032"/>
    </source>
</evidence>
<evidence type="ECO:0000313" key="5">
    <source>
        <dbReference type="EMBL" id="SCG86775.1"/>
    </source>
</evidence>
<dbReference type="InterPro" id="IPR015928">
    <property type="entry name" value="Aconitase/3IPM_dehydase_swvl"/>
</dbReference>
<name>A0A1D3L5G5_9EURY</name>
<evidence type="ECO:0000259" key="4">
    <source>
        <dbReference type="Pfam" id="PF00694"/>
    </source>
</evidence>
<comment type="catalytic activity">
    <reaction evidence="3">
        <text>(2R,3S)-3-isopropylmalate = (2S)-2-isopropylmalate</text>
        <dbReference type="Rhea" id="RHEA:32287"/>
        <dbReference type="ChEBI" id="CHEBI:1178"/>
        <dbReference type="ChEBI" id="CHEBI:35121"/>
        <dbReference type="EC" id="4.2.1.33"/>
    </reaction>
</comment>
<dbReference type="PANTHER" id="PTHR43345:SF2">
    <property type="entry name" value="3-ISOPROPYLMALATE DEHYDRATASE SMALL SUBUNIT 1"/>
    <property type="match status" value="1"/>
</dbReference>
<dbReference type="Proteomes" id="UP000094707">
    <property type="component" value="Chromosome I"/>
</dbReference>
<dbReference type="SUPFAM" id="SSF52016">
    <property type="entry name" value="LeuD/IlvD-like"/>
    <property type="match status" value="1"/>
</dbReference>
<evidence type="ECO:0000256" key="1">
    <source>
        <dbReference type="ARBA" id="ARBA00009869"/>
    </source>
</evidence>
<keyword evidence="2 3" id="KW-0456">Lyase</keyword>
<dbReference type="InterPro" id="IPR011827">
    <property type="entry name" value="LeuD_type2/HacB/DmdB"/>
</dbReference>
<accession>A0A1D3L5G5</accession>
<protein>
    <recommendedName>
        <fullName evidence="3">3-isopropylmalate dehydratase small subunit</fullName>
        <ecNumber evidence="3">4.2.1.33</ecNumber>
    </recommendedName>
    <alternativeName>
        <fullName evidence="3">Alpha-IPM isomerase</fullName>
        <shortName evidence="3">IPMI</shortName>
    </alternativeName>
    <alternativeName>
        <fullName evidence="3">Isopropylmalate isomerase</fullName>
    </alternativeName>
</protein>
<dbReference type="EC" id="4.2.1.33" evidence="3"/>
<dbReference type="KEGG" id="mcub:MCBB_2236"/>
<dbReference type="UniPathway" id="UPA00048">
    <property type="reaction ID" value="UER00071"/>
</dbReference>
<dbReference type="STRING" id="118062.MCBB_2236"/>
<dbReference type="PATRIC" id="fig|129848.4.peg.2285"/>
<proteinExistence type="inferred from homology"/>
<dbReference type="AlphaFoldDB" id="A0A1D3L5G5"/>
<dbReference type="Gene3D" id="3.20.19.10">
    <property type="entry name" value="Aconitase, domain 4"/>
    <property type="match status" value="1"/>
</dbReference>
<comment type="similarity">
    <text evidence="1 3">Belongs to the LeuD family. LeuD type 2 subfamily.</text>
</comment>
<comment type="pathway">
    <text evidence="3">Amino-acid biosynthesis; L-leucine biosynthesis; L-leucine from 3-methyl-2-oxobutanoate: step 2/4.</text>
</comment>
<dbReference type="InterPro" id="IPR000573">
    <property type="entry name" value="AconitaseA/IPMdHydase_ssu_swvl"/>
</dbReference>
<comment type="caution">
    <text evidence="3">Lacks conserved residue(s) required for the propagation of feature annotation.</text>
</comment>
<dbReference type="OrthoDB" id="6505at2157"/>